<dbReference type="InterPro" id="IPR008753">
    <property type="entry name" value="Peptidase_M13_N"/>
</dbReference>
<dbReference type="GO" id="GO:0016485">
    <property type="term" value="P:protein processing"/>
    <property type="evidence" value="ECO:0007669"/>
    <property type="project" value="TreeGrafter"/>
</dbReference>
<dbReference type="InterPro" id="IPR024079">
    <property type="entry name" value="MetalloPept_cat_dom_sf"/>
</dbReference>
<proteinExistence type="inferred from homology"/>
<evidence type="ECO:0000259" key="9">
    <source>
        <dbReference type="Pfam" id="PF01431"/>
    </source>
</evidence>
<feature type="compositionally biased region" description="Polar residues" evidence="8">
    <location>
        <begin position="88"/>
        <end position="97"/>
    </location>
</feature>
<dbReference type="InterPro" id="IPR042089">
    <property type="entry name" value="Peptidase_M13_dom_2"/>
</dbReference>
<comment type="similarity">
    <text evidence="2">Belongs to the peptidase M13 family.</text>
</comment>
<comment type="cofactor">
    <cofactor evidence="1">
        <name>Zn(2+)</name>
        <dbReference type="ChEBI" id="CHEBI:29105"/>
    </cofactor>
</comment>
<dbReference type="Gene3D" id="3.40.390.10">
    <property type="entry name" value="Collagenase (Catalytic Domain)"/>
    <property type="match status" value="1"/>
</dbReference>
<dbReference type="PANTHER" id="PTHR11733">
    <property type="entry name" value="ZINC METALLOPROTEASE FAMILY M13 NEPRILYSIN-RELATED"/>
    <property type="match status" value="1"/>
</dbReference>
<evidence type="ECO:0000256" key="3">
    <source>
        <dbReference type="ARBA" id="ARBA00022670"/>
    </source>
</evidence>
<evidence type="ECO:0000256" key="7">
    <source>
        <dbReference type="ARBA" id="ARBA00023049"/>
    </source>
</evidence>
<dbReference type="PROSITE" id="PS51885">
    <property type="entry name" value="NEPRILYSIN"/>
    <property type="match status" value="1"/>
</dbReference>
<dbReference type="GO" id="GO:0004222">
    <property type="term" value="F:metalloendopeptidase activity"/>
    <property type="evidence" value="ECO:0007669"/>
    <property type="project" value="InterPro"/>
</dbReference>
<keyword evidence="4" id="KW-0479">Metal-binding</keyword>
<reference evidence="11" key="1">
    <citation type="journal article" date="2016" name="Ticks Tick Borne Dis.">
        <title>De novo assembly and annotation of the salivary gland transcriptome of Rhipicephalus appendiculatus male and female ticks during blood feeding.</title>
        <authorList>
            <person name="de Castro M.H."/>
            <person name="de Klerk D."/>
            <person name="Pienaar R."/>
            <person name="Latif A.A."/>
            <person name="Rees D.J."/>
            <person name="Mans B.J."/>
        </authorList>
    </citation>
    <scope>NUCLEOTIDE SEQUENCE</scope>
    <source>
        <tissue evidence="11">Salivary glands</tissue>
    </source>
</reference>
<evidence type="ECO:0000313" key="11">
    <source>
        <dbReference type="EMBL" id="JAP83689.1"/>
    </source>
</evidence>
<feature type="region of interest" description="Disordered" evidence="8">
    <location>
        <begin position="1"/>
        <end position="97"/>
    </location>
</feature>
<organism evidence="11">
    <name type="scientific">Rhipicephalus appendiculatus</name>
    <name type="common">Brown ear tick</name>
    <dbReference type="NCBI Taxonomy" id="34631"/>
    <lineage>
        <taxon>Eukaryota</taxon>
        <taxon>Metazoa</taxon>
        <taxon>Ecdysozoa</taxon>
        <taxon>Arthropoda</taxon>
        <taxon>Chelicerata</taxon>
        <taxon>Arachnida</taxon>
        <taxon>Acari</taxon>
        <taxon>Parasitiformes</taxon>
        <taxon>Ixodida</taxon>
        <taxon>Ixodoidea</taxon>
        <taxon>Ixodidae</taxon>
        <taxon>Rhipicephalinae</taxon>
        <taxon>Rhipicephalus</taxon>
        <taxon>Rhipicephalus</taxon>
    </lineage>
</organism>
<dbReference type="Pfam" id="PF05649">
    <property type="entry name" value="Peptidase_M13_N"/>
    <property type="match status" value="1"/>
</dbReference>
<keyword evidence="7" id="KW-0482">Metalloprotease</keyword>
<evidence type="ECO:0000256" key="8">
    <source>
        <dbReference type="SAM" id="MobiDB-lite"/>
    </source>
</evidence>
<evidence type="ECO:0000256" key="2">
    <source>
        <dbReference type="ARBA" id="ARBA00007357"/>
    </source>
</evidence>
<keyword evidence="5" id="KW-0378">Hydrolase</keyword>
<dbReference type="Pfam" id="PF01431">
    <property type="entry name" value="Peptidase_M13"/>
    <property type="match status" value="1"/>
</dbReference>
<dbReference type="PANTHER" id="PTHR11733:SF241">
    <property type="entry name" value="GH26575P-RELATED"/>
    <property type="match status" value="1"/>
</dbReference>
<dbReference type="AlphaFoldDB" id="A0A131YWW6"/>
<dbReference type="SUPFAM" id="SSF55486">
    <property type="entry name" value="Metalloproteases ('zincins'), catalytic domain"/>
    <property type="match status" value="1"/>
</dbReference>
<accession>A0A131YWW6</accession>
<keyword evidence="3" id="KW-0645">Protease</keyword>
<evidence type="ECO:0000256" key="5">
    <source>
        <dbReference type="ARBA" id="ARBA00022801"/>
    </source>
</evidence>
<evidence type="ECO:0000256" key="4">
    <source>
        <dbReference type="ARBA" id="ARBA00022723"/>
    </source>
</evidence>
<evidence type="ECO:0000256" key="6">
    <source>
        <dbReference type="ARBA" id="ARBA00022833"/>
    </source>
</evidence>
<dbReference type="EMBL" id="GEDV01004868">
    <property type="protein sequence ID" value="JAP83689.1"/>
    <property type="molecule type" value="Transcribed_RNA"/>
</dbReference>
<dbReference type="Gene3D" id="1.10.1380.10">
    <property type="entry name" value="Neutral endopeptidase , domain2"/>
    <property type="match status" value="1"/>
</dbReference>
<dbReference type="InterPro" id="IPR000718">
    <property type="entry name" value="Peptidase_M13"/>
</dbReference>
<evidence type="ECO:0000256" key="1">
    <source>
        <dbReference type="ARBA" id="ARBA00001947"/>
    </source>
</evidence>
<keyword evidence="6" id="KW-0862">Zinc</keyword>
<feature type="compositionally biased region" description="Pro residues" evidence="8">
    <location>
        <begin position="32"/>
        <end position="53"/>
    </location>
</feature>
<feature type="compositionally biased region" description="Gly residues" evidence="8">
    <location>
        <begin position="1"/>
        <end position="18"/>
    </location>
</feature>
<evidence type="ECO:0000259" key="10">
    <source>
        <dbReference type="Pfam" id="PF05649"/>
    </source>
</evidence>
<name>A0A131YWW6_RHIAP</name>
<dbReference type="GO" id="GO:0046872">
    <property type="term" value="F:metal ion binding"/>
    <property type="evidence" value="ECO:0007669"/>
    <property type="project" value="UniProtKB-KW"/>
</dbReference>
<feature type="domain" description="Peptidase M13 N-terminal" evidence="10">
    <location>
        <begin position="131"/>
        <end position="514"/>
    </location>
</feature>
<sequence length="792" mass="88991">MGTGGGFVTPGGYPGGGSTRVTAPSGETSEEPPFPTPPTGPSTPWKPTPPTPSGGPVGPTSPTPITWGPGKRSTTPEKPTSGPGPDTRTYTFTSKTRPANVPPGDYYVCTTDYCEAEGTFVSSVLSETTKPCDDFYDHVCNKFQAEHTVNLQNADIISTDTLLFRAMEDSMKSIITGRQPGTDKLYNLYNGCRDTSSKSSGNTNKEFNSIKDDAGLSGWPYADSSDASDYDGVWTAAAKMCRLLGVHALAKLTVEPDPEEVDKFVVALDEPDVFLRKSDVHLNKMVNWYTEAVTTSLKEGAKIAGVADASNHASSVVTFAKNLVKSLSLPDKTIMGTDRYMTKMSKEIPMKMQKYVGIVVDMGNHPSSMRDNSRILLKSPTFINKTLGDLVQNQPSYVVLNYLGFRMMVELSPYLPDSVSVLRNVWYTQFTGIYKPNVERWRACLHSIDRAVPLYLLYMYSEHLNKTSFREVVARMTTDKIGRTFAENINRTKWMDGFTRYIAERKIMSQKILSFYPVWVAIKDKFLDHIAQLPAATGTDAIKQYFTYVQHFRDDIFKAYTTQKARMKQWPGSVFDTDVLYDILRQAVFIPMGLFNTSVPTNSSVFVVHSARYGVRLTRAMTRMIYEKSYYYDTGKVFPEMVWSETSAQNFAKKLQCFTDQYSALDDPNNPGQKLNGSTVRESVFEESAAITPAFKAFHQLLNVFRIWQRDFRLMNAEHLSSDKLFFIYYVLDNCVKANQDYMMYQMYGSNKAFVKERVMLALKNSREFSRVFGCQEGSPMNPQQKCIAWGS</sequence>
<dbReference type="GO" id="GO:0005886">
    <property type="term" value="C:plasma membrane"/>
    <property type="evidence" value="ECO:0007669"/>
    <property type="project" value="TreeGrafter"/>
</dbReference>
<dbReference type="InterPro" id="IPR018497">
    <property type="entry name" value="Peptidase_M13_C"/>
</dbReference>
<protein>
    <submittedName>
        <fullName evidence="11">Endothelin-converting enzyme</fullName>
    </submittedName>
</protein>
<feature type="domain" description="Peptidase M13 C-terminal" evidence="9">
    <location>
        <begin position="641"/>
        <end position="787"/>
    </location>
</feature>